<evidence type="ECO:0000313" key="3">
    <source>
        <dbReference type="Proteomes" id="UP001179121"/>
    </source>
</evidence>
<dbReference type="InterPro" id="IPR037523">
    <property type="entry name" value="VOC_core"/>
</dbReference>
<dbReference type="Proteomes" id="UP001179121">
    <property type="component" value="Chromosome"/>
</dbReference>
<dbReference type="KEGG" id="nti:DNFV4_00157"/>
<gene>
    <name evidence="2" type="ORF">DNFV4_00157</name>
</gene>
<dbReference type="RefSeq" id="WP_289266765.1">
    <property type="nucleotide sequence ID" value="NZ_OX365700.1"/>
</dbReference>
<dbReference type="InterPro" id="IPR004360">
    <property type="entry name" value="Glyas_Fos-R_dOase_dom"/>
</dbReference>
<dbReference type="Pfam" id="PF00903">
    <property type="entry name" value="Glyoxalase"/>
    <property type="match status" value="1"/>
</dbReference>
<dbReference type="InterPro" id="IPR029068">
    <property type="entry name" value="Glyas_Bleomycin-R_OHBP_Dase"/>
</dbReference>
<dbReference type="SUPFAM" id="SSF54593">
    <property type="entry name" value="Glyoxalase/Bleomycin resistance protein/Dihydroxybiphenyl dioxygenase"/>
    <property type="match status" value="1"/>
</dbReference>
<reference evidence="2" key="1">
    <citation type="submission" date="2022-10" db="EMBL/GenBank/DDBJ databases">
        <authorList>
            <person name="Koch H."/>
        </authorList>
    </citation>
    <scope>NUCLEOTIDE SEQUENCE</scope>
    <source>
        <strain evidence="2">DNF</strain>
    </source>
</reference>
<evidence type="ECO:0000259" key="1">
    <source>
        <dbReference type="PROSITE" id="PS51819"/>
    </source>
</evidence>
<dbReference type="PANTHER" id="PTHR36503">
    <property type="entry name" value="BLR2520 PROTEIN"/>
    <property type="match status" value="1"/>
</dbReference>
<dbReference type="AlphaFoldDB" id="A0AA86MVG1"/>
<protein>
    <submittedName>
        <fullName evidence="2">Glyoxalase</fullName>
    </submittedName>
</protein>
<name>A0AA86MVG1_9BACT</name>
<dbReference type="PROSITE" id="PS51819">
    <property type="entry name" value="VOC"/>
    <property type="match status" value="1"/>
</dbReference>
<evidence type="ECO:0000313" key="2">
    <source>
        <dbReference type="EMBL" id="CAI4029739.1"/>
    </source>
</evidence>
<proteinExistence type="predicted"/>
<sequence length="135" mass="15221">MIGKIFVNLPVRDLDKSMTFFKAIGFSFNPQFTDKTAACMVMSDDIYAMLLTHPKIKQFTKKQVADAHETTEVLTALSVESKAKVHEMADAATRAGGKEAREPQDYGFMFGRSFEDPDGHIWEVFWMDPAHVQKG</sequence>
<keyword evidence="3" id="KW-1185">Reference proteome</keyword>
<feature type="domain" description="VOC" evidence="1">
    <location>
        <begin position="3"/>
        <end position="127"/>
    </location>
</feature>
<accession>A0AA86MVG1</accession>
<dbReference type="Gene3D" id="3.10.180.10">
    <property type="entry name" value="2,3-Dihydroxybiphenyl 1,2-Dioxygenase, domain 1"/>
    <property type="match status" value="1"/>
</dbReference>
<organism evidence="2 3">
    <name type="scientific">Nitrospira tepida</name>
    <dbReference type="NCBI Taxonomy" id="2973512"/>
    <lineage>
        <taxon>Bacteria</taxon>
        <taxon>Pseudomonadati</taxon>
        <taxon>Nitrospirota</taxon>
        <taxon>Nitrospiria</taxon>
        <taxon>Nitrospirales</taxon>
        <taxon>Nitrospiraceae</taxon>
        <taxon>Nitrospira</taxon>
    </lineage>
</organism>
<dbReference type="PANTHER" id="PTHR36503:SF2">
    <property type="entry name" value="BLR2408 PROTEIN"/>
    <property type="match status" value="1"/>
</dbReference>
<dbReference type="EMBL" id="OX365700">
    <property type="protein sequence ID" value="CAI4029739.1"/>
    <property type="molecule type" value="Genomic_DNA"/>
</dbReference>